<keyword evidence="7" id="KW-1133">Transmembrane helix</keyword>
<organism evidence="14 15">
    <name type="scientific">Pyronema omphalodes (strain CBS 100304)</name>
    <name type="common">Pyronema confluens</name>
    <dbReference type="NCBI Taxonomy" id="1076935"/>
    <lineage>
        <taxon>Eukaryota</taxon>
        <taxon>Fungi</taxon>
        <taxon>Dikarya</taxon>
        <taxon>Ascomycota</taxon>
        <taxon>Pezizomycotina</taxon>
        <taxon>Pezizomycetes</taxon>
        <taxon>Pezizales</taxon>
        <taxon>Pyronemataceae</taxon>
        <taxon>Pyronema</taxon>
    </lineage>
</organism>
<comment type="similarity">
    <text evidence="3 13">Belongs to the cytochrome P450 family.</text>
</comment>
<keyword evidence="8 13" id="KW-0560">Oxidoreductase</keyword>
<dbReference type="InterPro" id="IPR001128">
    <property type="entry name" value="Cyt_P450"/>
</dbReference>
<dbReference type="CDD" id="cd11041">
    <property type="entry name" value="CYP503A1-like"/>
    <property type="match status" value="1"/>
</dbReference>
<keyword evidence="10 13" id="KW-0503">Monooxygenase</keyword>
<dbReference type="InterPro" id="IPR002401">
    <property type="entry name" value="Cyt_P450_E_grp-I"/>
</dbReference>
<gene>
    <name evidence="14" type="ORF">PCON_13043</name>
</gene>
<evidence type="ECO:0000256" key="13">
    <source>
        <dbReference type="RuleBase" id="RU000461"/>
    </source>
</evidence>
<evidence type="ECO:0000256" key="8">
    <source>
        <dbReference type="ARBA" id="ARBA00023002"/>
    </source>
</evidence>
<evidence type="ECO:0000256" key="6">
    <source>
        <dbReference type="ARBA" id="ARBA00022723"/>
    </source>
</evidence>
<dbReference type="STRING" id="1076935.U4LJY2"/>
<evidence type="ECO:0000256" key="10">
    <source>
        <dbReference type="ARBA" id="ARBA00023033"/>
    </source>
</evidence>
<evidence type="ECO:0000256" key="7">
    <source>
        <dbReference type="ARBA" id="ARBA00022989"/>
    </source>
</evidence>
<dbReference type="PRINTS" id="PR00463">
    <property type="entry name" value="EP450I"/>
</dbReference>
<dbReference type="GO" id="GO:0004497">
    <property type="term" value="F:monooxygenase activity"/>
    <property type="evidence" value="ECO:0007669"/>
    <property type="project" value="UniProtKB-KW"/>
</dbReference>
<keyword evidence="15" id="KW-1185">Reference proteome</keyword>
<dbReference type="PROSITE" id="PS00086">
    <property type="entry name" value="CYTOCHROME_P450"/>
    <property type="match status" value="1"/>
</dbReference>
<evidence type="ECO:0000256" key="4">
    <source>
        <dbReference type="ARBA" id="ARBA00022617"/>
    </source>
</evidence>
<proteinExistence type="inferred from homology"/>
<dbReference type="Proteomes" id="UP000018144">
    <property type="component" value="Unassembled WGS sequence"/>
</dbReference>
<dbReference type="GO" id="GO:0016705">
    <property type="term" value="F:oxidoreductase activity, acting on paired donors, with incorporation or reduction of molecular oxygen"/>
    <property type="evidence" value="ECO:0007669"/>
    <property type="project" value="InterPro"/>
</dbReference>
<sequence>MVAVDPSLIWLSIAVVTLTTMYIRRKLNQPYSNAPVLSVSFIEKLKLVGGMTEFVKRGYEQFGGATFQYTTFRGRRQVLVCNDELINELKMLPAENASFASWSQVITQVDAILPLYAGGAKLIYWPEFAVKISHRWFKSTLWKDLYTTFPQLYEDVVQGWATQIDSEEPLFSLARKAIMPTVARYLVGAPLCNDPEFLEKVDELTHHIGLGSQISLMMPKILKRPMVRCFTKFFSVKAYMDKTLHKLAAERSGKTEGLYDYFSVALAAVEKSNKPDWNVDRIITDFSTNAFAAHHTTSTTMSNVLLELAVRPEYQSRIREEVRRVTAEKGWTLEAIDEMVHLDSFMRESRRFRPLADMMVNRLVNKDTTLSDGTKLSRGMNVSALYSAREMDDTFYKSPKEFDGFRFVGSNDRFTDADGPRYLAFGAGKHACPGRFFAAAIVKTSVAHLLDQYELLPGSEKLEFEISFEEQRLPSMKDRVLFKRL</sequence>
<feature type="binding site" description="axial binding residue" evidence="12">
    <location>
        <position position="432"/>
    </location>
    <ligand>
        <name>heme</name>
        <dbReference type="ChEBI" id="CHEBI:30413"/>
    </ligand>
    <ligandPart>
        <name>Fe</name>
        <dbReference type="ChEBI" id="CHEBI:18248"/>
    </ligandPart>
</feature>
<evidence type="ECO:0000256" key="9">
    <source>
        <dbReference type="ARBA" id="ARBA00023004"/>
    </source>
</evidence>
<evidence type="ECO:0000256" key="2">
    <source>
        <dbReference type="ARBA" id="ARBA00004370"/>
    </source>
</evidence>
<dbReference type="GO" id="GO:0016020">
    <property type="term" value="C:membrane"/>
    <property type="evidence" value="ECO:0007669"/>
    <property type="project" value="UniProtKB-SubCell"/>
</dbReference>
<dbReference type="Pfam" id="PF00067">
    <property type="entry name" value="p450"/>
    <property type="match status" value="1"/>
</dbReference>
<evidence type="ECO:0000256" key="1">
    <source>
        <dbReference type="ARBA" id="ARBA00001971"/>
    </source>
</evidence>
<keyword evidence="9 12" id="KW-0408">Iron</keyword>
<dbReference type="PANTHER" id="PTHR46206">
    <property type="entry name" value="CYTOCHROME P450"/>
    <property type="match status" value="1"/>
</dbReference>
<dbReference type="EMBL" id="HF935844">
    <property type="protein sequence ID" value="CCX32394.1"/>
    <property type="molecule type" value="Genomic_DNA"/>
</dbReference>
<keyword evidence="6 12" id="KW-0479">Metal-binding</keyword>
<protein>
    <submittedName>
        <fullName evidence="14">Similar to Ent-kaurene oxidase acc. no. Q701P2</fullName>
    </submittedName>
</protein>
<evidence type="ECO:0000313" key="14">
    <source>
        <dbReference type="EMBL" id="CCX32394.1"/>
    </source>
</evidence>
<name>U4LJY2_PYROM</name>
<dbReference type="SUPFAM" id="SSF48264">
    <property type="entry name" value="Cytochrome P450"/>
    <property type="match status" value="1"/>
</dbReference>
<dbReference type="Gene3D" id="1.10.630.10">
    <property type="entry name" value="Cytochrome P450"/>
    <property type="match status" value="1"/>
</dbReference>
<keyword evidence="5" id="KW-0812">Transmembrane</keyword>
<comment type="subcellular location">
    <subcellularLocation>
        <location evidence="2">Membrane</location>
    </subcellularLocation>
</comment>
<dbReference type="OrthoDB" id="1844152at2759"/>
<accession>U4LJY2</accession>
<dbReference type="InterPro" id="IPR017972">
    <property type="entry name" value="Cyt_P450_CS"/>
</dbReference>
<evidence type="ECO:0000313" key="15">
    <source>
        <dbReference type="Proteomes" id="UP000018144"/>
    </source>
</evidence>
<dbReference type="PANTHER" id="PTHR46206:SF5">
    <property type="entry name" value="P450, PUTATIVE (EUROFUNG)-RELATED"/>
    <property type="match status" value="1"/>
</dbReference>
<dbReference type="GO" id="GO:0005506">
    <property type="term" value="F:iron ion binding"/>
    <property type="evidence" value="ECO:0007669"/>
    <property type="project" value="InterPro"/>
</dbReference>
<evidence type="ECO:0000256" key="11">
    <source>
        <dbReference type="ARBA" id="ARBA00023136"/>
    </source>
</evidence>
<dbReference type="InterPro" id="IPR036396">
    <property type="entry name" value="Cyt_P450_sf"/>
</dbReference>
<reference evidence="14 15" key="1">
    <citation type="journal article" date="2013" name="PLoS Genet.">
        <title>The genome and development-dependent transcriptomes of Pyronema confluens: a window into fungal evolution.</title>
        <authorList>
            <person name="Traeger S."/>
            <person name="Altegoer F."/>
            <person name="Freitag M."/>
            <person name="Gabaldon T."/>
            <person name="Kempken F."/>
            <person name="Kumar A."/>
            <person name="Marcet-Houben M."/>
            <person name="Poggeler S."/>
            <person name="Stajich J.E."/>
            <person name="Nowrousian M."/>
        </authorList>
    </citation>
    <scope>NUCLEOTIDE SEQUENCE [LARGE SCALE GENOMIC DNA]</scope>
    <source>
        <strain evidence="15">CBS 100304</strain>
        <tissue evidence="14">Vegetative mycelium</tissue>
    </source>
</reference>
<keyword evidence="4 12" id="KW-0349">Heme</keyword>
<keyword evidence="11" id="KW-0472">Membrane</keyword>
<dbReference type="GO" id="GO:0020037">
    <property type="term" value="F:heme binding"/>
    <property type="evidence" value="ECO:0007669"/>
    <property type="project" value="InterPro"/>
</dbReference>
<evidence type="ECO:0000256" key="3">
    <source>
        <dbReference type="ARBA" id="ARBA00010617"/>
    </source>
</evidence>
<comment type="cofactor">
    <cofactor evidence="1 12">
        <name>heme</name>
        <dbReference type="ChEBI" id="CHEBI:30413"/>
    </cofactor>
</comment>
<dbReference type="eggNOG" id="KOG0158">
    <property type="taxonomic scope" value="Eukaryota"/>
</dbReference>
<dbReference type="AlphaFoldDB" id="U4LJY2"/>
<evidence type="ECO:0000256" key="12">
    <source>
        <dbReference type="PIRSR" id="PIRSR602401-1"/>
    </source>
</evidence>
<evidence type="ECO:0000256" key="5">
    <source>
        <dbReference type="ARBA" id="ARBA00022692"/>
    </source>
</evidence>